<name>A0ACD3AN77_9AGAR</name>
<feature type="non-terminal residue" evidence="1">
    <location>
        <position position="101"/>
    </location>
</feature>
<evidence type="ECO:0000313" key="1">
    <source>
        <dbReference type="EMBL" id="TFK67368.1"/>
    </source>
</evidence>
<sequence length="101" mass="11531">MHGQISDWLLSLDRALRGAKYPVKYPSRPNHLTLRSLRTYPLIDSDLANVFQPLKTKFTRIVNDRDGRSKGFGYVEFEDLAGLKEALLQDGSNLSGRRLRV</sequence>
<dbReference type="EMBL" id="ML208377">
    <property type="protein sequence ID" value="TFK67368.1"/>
    <property type="molecule type" value="Genomic_DNA"/>
</dbReference>
<keyword evidence="2" id="KW-1185">Reference proteome</keyword>
<proteinExistence type="predicted"/>
<reference evidence="1 2" key="1">
    <citation type="journal article" date="2019" name="Nat. Ecol. Evol.">
        <title>Megaphylogeny resolves global patterns of mushroom evolution.</title>
        <authorList>
            <person name="Varga T."/>
            <person name="Krizsan K."/>
            <person name="Foldi C."/>
            <person name="Dima B."/>
            <person name="Sanchez-Garcia M."/>
            <person name="Sanchez-Ramirez S."/>
            <person name="Szollosi G.J."/>
            <person name="Szarkandi J.G."/>
            <person name="Papp V."/>
            <person name="Albert L."/>
            <person name="Andreopoulos W."/>
            <person name="Angelini C."/>
            <person name="Antonin V."/>
            <person name="Barry K.W."/>
            <person name="Bougher N.L."/>
            <person name="Buchanan P."/>
            <person name="Buyck B."/>
            <person name="Bense V."/>
            <person name="Catcheside P."/>
            <person name="Chovatia M."/>
            <person name="Cooper J."/>
            <person name="Damon W."/>
            <person name="Desjardin D."/>
            <person name="Finy P."/>
            <person name="Geml J."/>
            <person name="Haridas S."/>
            <person name="Hughes K."/>
            <person name="Justo A."/>
            <person name="Karasinski D."/>
            <person name="Kautmanova I."/>
            <person name="Kiss B."/>
            <person name="Kocsube S."/>
            <person name="Kotiranta H."/>
            <person name="LaButti K.M."/>
            <person name="Lechner B.E."/>
            <person name="Liimatainen K."/>
            <person name="Lipzen A."/>
            <person name="Lukacs Z."/>
            <person name="Mihaltcheva S."/>
            <person name="Morgado L.N."/>
            <person name="Niskanen T."/>
            <person name="Noordeloos M.E."/>
            <person name="Ohm R.A."/>
            <person name="Ortiz-Santana B."/>
            <person name="Ovrebo C."/>
            <person name="Racz N."/>
            <person name="Riley R."/>
            <person name="Savchenko A."/>
            <person name="Shiryaev A."/>
            <person name="Soop K."/>
            <person name="Spirin V."/>
            <person name="Szebenyi C."/>
            <person name="Tomsovsky M."/>
            <person name="Tulloss R.E."/>
            <person name="Uehling J."/>
            <person name="Grigoriev I.V."/>
            <person name="Vagvolgyi C."/>
            <person name="Papp T."/>
            <person name="Martin F.M."/>
            <person name="Miettinen O."/>
            <person name="Hibbett D.S."/>
            <person name="Nagy L.G."/>
        </authorList>
    </citation>
    <scope>NUCLEOTIDE SEQUENCE [LARGE SCALE GENOMIC DNA]</scope>
    <source>
        <strain evidence="1 2">NL-1719</strain>
    </source>
</reference>
<evidence type="ECO:0000313" key="2">
    <source>
        <dbReference type="Proteomes" id="UP000308600"/>
    </source>
</evidence>
<organism evidence="1 2">
    <name type="scientific">Pluteus cervinus</name>
    <dbReference type="NCBI Taxonomy" id="181527"/>
    <lineage>
        <taxon>Eukaryota</taxon>
        <taxon>Fungi</taxon>
        <taxon>Dikarya</taxon>
        <taxon>Basidiomycota</taxon>
        <taxon>Agaricomycotina</taxon>
        <taxon>Agaricomycetes</taxon>
        <taxon>Agaricomycetidae</taxon>
        <taxon>Agaricales</taxon>
        <taxon>Pluteineae</taxon>
        <taxon>Pluteaceae</taxon>
        <taxon>Pluteus</taxon>
    </lineage>
</organism>
<gene>
    <name evidence="1" type="ORF">BDN72DRAFT_843069</name>
</gene>
<protein>
    <submittedName>
        <fullName evidence="1">Uncharacterized protein</fullName>
    </submittedName>
</protein>
<accession>A0ACD3AN77</accession>
<dbReference type="Proteomes" id="UP000308600">
    <property type="component" value="Unassembled WGS sequence"/>
</dbReference>